<reference evidence="1" key="1">
    <citation type="submission" date="2023-03" db="EMBL/GenBank/DDBJ databases">
        <title>MT1 and MT2 Draft Genomes of Novel Species.</title>
        <authorList>
            <person name="Venkateswaran K."/>
        </authorList>
    </citation>
    <scope>NUCLEOTIDE SEQUENCE</scope>
    <source>
        <strain evidence="1">F6_3S_P_1C</strain>
    </source>
</reference>
<dbReference type="RefSeq" id="WP_301246115.1">
    <property type="nucleotide sequence ID" value="NZ_JAROCD010000004.1"/>
</dbReference>
<dbReference type="Proteomes" id="UP001174205">
    <property type="component" value="Unassembled WGS sequence"/>
</dbReference>
<evidence type="ECO:0000313" key="2">
    <source>
        <dbReference type="Proteomes" id="UP001174205"/>
    </source>
</evidence>
<comment type="caution">
    <text evidence="1">The sequence shown here is derived from an EMBL/GenBank/DDBJ whole genome shotgun (WGS) entry which is preliminary data.</text>
</comment>
<accession>A0ABT8J884</accession>
<dbReference type="EMBL" id="JAROCD010000004">
    <property type="protein sequence ID" value="MDN4601314.1"/>
    <property type="molecule type" value="Genomic_DNA"/>
</dbReference>
<organism evidence="1 2">
    <name type="scientific">Paenibacillus vandeheii</name>
    <dbReference type="NCBI Taxonomy" id="3035917"/>
    <lineage>
        <taxon>Bacteria</taxon>
        <taxon>Bacillati</taxon>
        <taxon>Bacillota</taxon>
        <taxon>Bacilli</taxon>
        <taxon>Bacillales</taxon>
        <taxon>Paenibacillaceae</taxon>
        <taxon>Paenibacillus</taxon>
    </lineage>
</organism>
<evidence type="ECO:0000313" key="1">
    <source>
        <dbReference type="EMBL" id="MDN4601314.1"/>
    </source>
</evidence>
<name>A0ABT8J884_9BACL</name>
<keyword evidence="2" id="KW-1185">Reference proteome</keyword>
<protein>
    <submittedName>
        <fullName evidence="1">Uncharacterized protein</fullName>
    </submittedName>
</protein>
<proteinExistence type="predicted"/>
<gene>
    <name evidence="1" type="ORF">P5G61_08770</name>
</gene>
<sequence>MAISKAMSILEFSVRERVQSRGTEMPVDDLKNDRANSEINLRRQDDSSGLLCVFFAFKPR</sequence>